<evidence type="ECO:0008006" key="2">
    <source>
        <dbReference type="Google" id="ProtNLM"/>
    </source>
</evidence>
<reference evidence="1" key="1">
    <citation type="journal article" date="2015" name="Nature">
        <title>Complex archaea that bridge the gap between prokaryotes and eukaryotes.</title>
        <authorList>
            <person name="Spang A."/>
            <person name="Saw J.H."/>
            <person name="Jorgensen S.L."/>
            <person name="Zaremba-Niedzwiedzka K."/>
            <person name="Martijn J."/>
            <person name="Lind A.E."/>
            <person name="van Eijk R."/>
            <person name="Schleper C."/>
            <person name="Guy L."/>
            <person name="Ettema T.J."/>
        </authorList>
    </citation>
    <scope>NUCLEOTIDE SEQUENCE</scope>
</reference>
<comment type="caution">
    <text evidence="1">The sequence shown here is derived from an EMBL/GenBank/DDBJ whole genome shotgun (WGS) entry which is preliminary data.</text>
</comment>
<evidence type="ECO:0000313" key="1">
    <source>
        <dbReference type="EMBL" id="KKL20171.1"/>
    </source>
</evidence>
<protein>
    <recommendedName>
        <fullName evidence="2">IrrE N-terminal-like domain-containing protein</fullName>
    </recommendedName>
</protein>
<dbReference type="AlphaFoldDB" id="A0A0F9DR71"/>
<dbReference type="EMBL" id="LAZR01038202">
    <property type="protein sequence ID" value="KKL20171.1"/>
    <property type="molecule type" value="Genomic_DNA"/>
</dbReference>
<gene>
    <name evidence="1" type="ORF">LCGC14_2458120</name>
</gene>
<sequence length="151" mass="17457">MNRYEEVGNLLLKRHDVTIKVIRRSMSGLAYIKERAICSPLPRTAKSFAIFCHEVGHIAQGVIKPRWLEELRAEEFAKGCFGEFGFSMPKAVKDRMKYHISYKLAQALNRGMKHTPPELKSHRKYLAKVRCMNGKGETVGYVYRVDSRLIR</sequence>
<accession>A0A0F9DR71</accession>
<organism evidence="1">
    <name type="scientific">marine sediment metagenome</name>
    <dbReference type="NCBI Taxonomy" id="412755"/>
    <lineage>
        <taxon>unclassified sequences</taxon>
        <taxon>metagenomes</taxon>
        <taxon>ecological metagenomes</taxon>
    </lineage>
</organism>
<proteinExistence type="predicted"/>
<name>A0A0F9DR71_9ZZZZ</name>